<comment type="subcellular location">
    <subcellularLocation>
        <location evidence="1">Cell membrane</location>
    </subcellularLocation>
</comment>
<evidence type="ECO:0000259" key="13">
    <source>
        <dbReference type="PROSITE" id="PS50011"/>
    </source>
</evidence>
<feature type="binding site" evidence="10">
    <location>
        <position position="130"/>
    </location>
    <ligand>
        <name>ATP</name>
        <dbReference type="ChEBI" id="CHEBI:30616"/>
    </ligand>
</feature>
<feature type="compositionally biased region" description="Polar residues" evidence="12">
    <location>
        <begin position="35"/>
        <end position="49"/>
    </location>
</feature>
<evidence type="ECO:0000256" key="6">
    <source>
        <dbReference type="ARBA" id="ARBA00022741"/>
    </source>
</evidence>
<evidence type="ECO:0000256" key="5">
    <source>
        <dbReference type="ARBA" id="ARBA00022679"/>
    </source>
</evidence>
<feature type="region of interest" description="Disordered" evidence="12">
    <location>
        <begin position="32"/>
        <end position="71"/>
    </location>
</feature>
<accession>A0A9P0ZBN7</accession>
<dbReference type="InterPro" id="IPR001245">
    <property type="entry name" value="Ser-Thr/Tyr_kinase_cat_dom"/>
</dbReference>
<keyword evidence="15" id="KW-1185">Reference proteome</keyword>
<dbReference type="Pfam" id="PF07714">
    <property type="entry name" value="PK_Tyr_Ser-Thr"/>
    <property type="match status" value="1"/>
</dbReference>
<keyword evidence="6 10" id="KW-0547">Nucleotide-binding</keyword>
<keyword evidence="7" id="KW-0418">Kinase</keyword>
<feature type="compositionally biased region" description="Low complexity" evidence="12">
    <location>
        <begin position="50"/>
        <end position="60"/>
    </location>
</feature>
<evidence type="ECO:0000256" key="8">
    <source>
        <dbReference type="ARBA" id="ARBA00022821"/>
    </source>
</evidence>
<dbReference type="InterPro" id="IPR017441">
    <property type="entry name" value="Protein_kinase_ATP_BS"/>
</dbReference>
<keyword evidence="3" id="KW-1003">Cell membrane</keyword>
<reference evidence="14" key="1">
    <citation type="submission" date="2022-07" db="EMBL/GenBank/DDBJ databases">
        <authorList>
            <person name="Macas J."/>
            <person name="Novak P."/>
            <person name="Neumann P."/>
        </authorList>
    </citation>
    <scope>NUCLEOTIDE SEQUENCE</scope>
</reference>
<feature type="compositionally biased region" description="Basic and acidic residues" evidence="12">
    <location>
        <begin position="377"/>
        <end position="386"/>
    </location>
</feature>
<dbReference type="FunFam" id="3.30.200.20:FF:000228">
    <property type="entry name" value="Serine/threonine-protein kinase BIK1"/>
    <property type="match status" value="1"/>
</dbReference>
<dbReference type="FunFam" id="1.10.510.10:FF:000258">
    <property type="entry name" value="Probable serine/threonine-protein kinase PBL8"/>
    <property type="match status" value="1"/>
</dbReference>
<evidence type="ECO:0000256" key="2">
    <source>
        <dbReference type="ARBA" id="ARBA00012513"/>
    </source>
</evidence>
<dbReference type="PANTHER" id="PTHR45621">
    <property type="entry name" value="OS01G0588500 PROTEIN-RELATED"/>
    <property type="match status" value="1"/>
</dbReference>
<sequence>MVCREKIELVKKINSKSWSVLMGICLSSRIKAESPPNSGLSSKYGSTQGSNSRNSSSMNSVQPTPRSEGEILQSPNLKSFTFSELKMATKNFRPDSVLGEGGFGSVYKGWIDEDTLTATKPGSGIVIAVKRLNQEGFQGHREWLAEVNYLGQFSHPHLVKLYGYCLEDEHRLLVYEFMPRGSLENHLFRRGSYFQPLSWYLRLKVALGAAKGLAFLHSAESQVIYRDFKASNILLDSSYNAKLSDFGLAKDGPTGDKSHVSTRVMGTYGYAAPEYLATGHLSSKSDIYSFGVVLLELLSGRRAIDKNRPSGEHNLVEWSKPYLGNKRRLFRIMDNRLEGQYKVEVAQRLANLASRCLSTEPRYRPSMDEVVKEIEQLKVESKDKGGNSRANASKASGPRRGKGTNASVAYPRPSASPLYAK</sequence>
<evidence type="ECO:0000256" key="4">
    <source>
        <dbReference type="ARBA" id="ARBA00022527"/>
    </source>
</evidence>
<dbReference type="InterPro" id="IPR011009">
    <property type="entry name" value="Kinase-like_dom_sf"/>
</dbReference>
<organism evidence="14 15">
    <name type="scientific">Cuscuta europaea</name>
    <name type="common">European dodder</name>
    <dbReference type="NCBI Taxonomy" id="41803"/>
    <lineage>
        <taxon>Eukaryota</taxon>
        <taxon>Viridiplantae</taxon>
        <taxon>Streptophyta</taxon>
        <taxon>Embryophyta</taxon>
        <taxon>Tracheophyta</taxon>
        <taxon>Spermatophyta</taxon>
        <taxon>Magnoliopsida</taxon>
        <taxon>eudicotyledons</taxon>
        <taxon>Gunneridae</taxon>
        <taxon>Pentapetalae</taxon>
        <taxon>asterids</taxon>
        <taxon>lamiids</taxon>
        <taxon>Solanales</taxon>
        <taxon>Convolvulaceae</taxon>
        <taxon>Cuscuteae</taxon>
        <taxon>Cuscuta</taxon>
        <taxon>Cuscuta subgen. Cuscuta</taxon>
    </lineage>
</organism>
<keyword evidence="4 11" id="KW-0723">Serine/threonine-protein kinase</keyword>
<dbReference type="GO" id="GO:0006952">
    <property type="term" value="P:defense response"/>
    <property type="evidence" value="ECO:0007669"/>
    <property type="project" value="UniProtKB-KW"/>
</dbReference>
<dbReference type="InterPro" id="IPR050823">
    <property type="entry name" value="Plant_Ser_Thr_Prot_Kinase"/>
</dbReference>
<dbReference type="CDD" id="cd14066">
    <property type="entry name" value="STKc_IRAK"/>
    <property type="match status" value="1"/>
</dbReference>
<dbReference type="OrthoDB" id="4062651at2759"/>
<dbReference type="InterPro" id="IPR000719">
    <property type="entry name" value="Prot_kinase_dom"/>
</dbReference>
<evidence type="ECO:0000256" key="10">
    <source>
        <dbReference type="PROSITE-ProRule" id="PRU10141"/>
    </source>
</evidence>
<name>A0A9P0ZBN7_CUSEU</name>
<evidence type="ECO:0000256" key="9">
    <source>
        <dbReference type="ARBA" id="ARBA00022840"/>
    </source>
</evidence>
<comment type="similarity">
    <text evidence="11">Belongs to the protein kinase superfamily.</text>
</comment>
<dbReference type="GO" id="GO:0005886">
    <property type="term" value="C:plasma membrane"/>
    <property type="evidence" value="ECO:0007669"/>
    <property type="project" value="UniProtKB-SubCell"/>
</dbReference>
<dbReference type="AlphaFoldDB" id="A0A9P0ZBN7"/>
<evidence type="ECO:0000313" key="15">
    <source>
        <dbReference type="Proteomes" id="UP001152484"/>
    </source>
</evidence>
<feature type="region of interest" description="Disordered" evidence="12">
    <location>
        <begin position="377"/>
        <end position="421"/>
    </location>
</feature>
<keyword evidence="8" id="KW-0611">Plant defense</keyword>
<dbReference type="Gene3D" id="3.30.200.20">
    <property type="entry name" value="Phosphorylase Kinase, domain 1"/>
    <property type="match status" value="1"/>
</dbReference>
<protein>
    <recommendedName>
        <fullName evidence="2">non-specific serine/threonine protein kinase</fullName>
        <ecNumber evidence="2">2.7.11.1</ecNumber>
    </recommendedName>
</protein>
<dbReference type="PROSITE" id="PS00107">
    <property type="entry name" value="PROTEIN_KINASE_ATP"/>
    <property type="match status" value="1"/>
</dbReference>
<dbReference type="Proteomes" id="UP001152484">
    <property type="component" value="Unassembled WGS sequence"/>
</dbReference>
<dbReference type="Gene3D" id="1.10.510.10">
    <property type="entry name" value="Transferase(Phosphotransferase) domain 1"/>
    <property type="match status" value="1"/>
</dbReference>
<dbReference type="EC" id="2.7.11.1" evidence="2"/>
<keyword evidence="3" id="KW-0472">Membrane</keyword>
<dbReference type="GO" id="GO:0005524">
    <property type="term" value="F:ATP binding"/>
    <property type="evidence" value="ECO:0007669"/>
    <property type="project" value="UniProtKB-UniRule"/>
</dbReference>
<evidence type="ECO:0000256" key="7">
    <source>
        <dbReference type="ARBA" id="ARBA00022777"/>
    </source>
</evidence>
<dbReference type="SUPFAM" id="SSF56112">
    <property type="entry name" value="Protein kinase-like (PK-like)"/>
    <property type="match status" value="1"/>
</dbReference>
<evidence type="ECO:0000256" key="11">
    <source>
        <dbReference type="RuleBase" id="RU000304"/>
    </source>
</evidence>
<feature type="domain" description="Protein kinase" evidence="13">
    <location>
        <begin position="92"/>
        <end position="377"/>
    </location>
</feature>
<dbReference type="InterPro" id="IPR008271">
    <property type="entry name" value="Ser/Thr_kinase_AS"/>
</dbReference>
<comment type="caution">
    <text evidence="14">The sequence shown here is derived from an EMBL/GenBank/DDBJ whole genome shotgun (WGS) entry which is preliminary data.</text>
</comment>
<keyword evidence="5" id="KW-0808">Transferase</keyword>
<dbReference type="GO" id="GO:0004674">
    <property type="term" value="F:protein serine/threonine kinase activity"/>
    <property type="evidence" value="ECO:0007669"/>
    <property type="project" value="UniProtKB-KW"/>
</dbReference>
<dbReference type="PROSITE" id="PS50011">
    <property type="entry name" value="PROTEIN_KINASE_DOM"/>
    <property type="match status" value="1"/>
</dbReference>
<gene>
    <name evidence="14" type="ORF">CEURO_LOCUS12644</name>
</gene>
<dbReference type="EMBL" id="CAMAPE010000031">
    <property type="protein sequence ID" value="CAH9094234.1"/>
    <property type="molecule type" value="Genomic_DNA"/>
</dbReference>
<evidence type="ECO:0000256" key="3">
    <source>
        <dbReference type="ARBA" id="ARBA00022475"/>
    </source>
</evidence>
<evidence type="ECO:0000313" key="14">
    <source>
        <dbReference type="EMBL" id="CAH9094234.1"/>
    </source>
</evidence>
<evidence type="ECO:0000256" key="12">
    <source>
        <dbReference type="SAM" id="MobiDB-lite"/>
    </source>
</evidence>
<dbReference type="PROSITE" id="PS00108">
    <property type="entry name" value="PROTEIN_KINASE_ST"/>
    <property type="match status" value="1"/>
</dbReference>
<evidence type="ECO:0000256" key="1">
    <source>
        <dbReference type="ARBA" id="ARBA00004236"/>
    </source>
</evidence>
<keyword evidence="9 10" id="KW-0067">ATP-binding</keyword>
<proteinExistence type="inferred from homology"/>